<name>A0A7M1QT07_9ACTO</name>
<gene>
    <name evidence="1" type="ORF">INS88_06430</name>
</gene>
<proteinExistence type="predicted"/>
<reference evidence="1 2" key="1">
    <citation type="submission" date="2020-10" db="EMBL/GenBank/DDBJ databases">
        <title>Trueperella pecoris sp. nov. isolated from bovine and porcine specimens.</title>
        <authorList>
            <person name="Schoenecker L."/>
            <person name="Schnydrig P."/>
            <person name="Brodard I."/>
            <person name="Thomann A."/>
            <person name="Hemphill A."/>
            <person name="Rodriguez-Campos S."/>
            <person name="Perreten V."/>
            <person name="Jores J."/>
            <person name="Kittl S."/>
        </authorList>
    </citation>
    <scope>NUCLEOTIDE SEQUENCE [LARGE SCALE GENOMIC DNA]</scope>
    <source>
        <strain evidence="1 2">15A0121</strain>
    </source>
</reference>
<dbReference type="InterPro" id="IPR006938">
    <property type="entry name" value="DUF624"/>
</dbReference>
<dbReference type="Proteomes" id="UP000595053">
    <property type="component" value="Chromosome"/>
</dbReference>
<sequence>MNPESGLYQSLALAADIVVVNVLMILTSLPLLTAGASFRAANYVIAQLVEEEGSQPARTFLTQFTKHVKTSTLWWLIAVLLGSLGLLEWLMLDAVEVGANVDFAFRAGLMSAAVIVAGISLWLFYFEAKRPRNFTTAFTNSALAALRFLPRTLVGVTMLALPVALAVVVPERWFAIVGFYLIIGLALTLYLFQLLVRDVVSPEE</sequence>
<keyword evidence="2" id="KW-1185">Reference proteome</keyword>
<accession>A0A8A5U5Y8</accession>
<organism evidence="1 2">
    <name type="scientific">Trueperella pecoris</name>
    <dbReference type="NCBI Taxonomy" id="2733571"/>
    <lineage>
        <taxon>Bacteria</taxon>
        <taxon>Bacillati</taxon>
        <taxon>Actinomycetota</taxon>
        <taxon>Actinomycetes</taxon>
        <taxon>Actinomycetales</taxon>
        <taxon>Actinomycetaceae</taxon>
        <taxon>Trueperella</taxon>
    </lineage>
</organism>
<evidence type="ECO:0000313" key="1">
    <source>
        <dbReference type="EMBL" id="QOR44931.1"/>
    </source>
</evidence>
<dbReference type="AlphaFoldDB" id="A0A7M1QT07"/>
<dbReference type="Pfam" id="PF04854">
    <property type="entry name" value="DUF624"/>
    <property type="match status" value="1"/>
</dbReference>
<evidence type="ECO:0000313" key="2">
    <source>
        <dbReference type="Proteomes" id="UP000595053"/>
    </source>
</evidence>
<protein>
    <submittedName>
        <fullName evidence="1">DUF624 domain-containing protein</fullName>
    </submittedName>
</protein>
<accession>A0A7M1QT07</accession>
<dbReference type="RefSeq" id="WP_197550732.1">
    <property type="nucleotide sequence ID" value="NZ_CP063213.1"/>
</dbReference>
<dbReference type="EMBL" id="CP063213">
    <property type="protein sequence ID" value="QOR44931.1"/>
    <property type="molecule type" value="Genomic_DNA"/>
</dbReference>